<dbReference type="PROSITE" id="PS51481">
    <property type="entry name" value="DHAK"/>
    <property type="match status" value="1"/>
</dbReference>
<dbReference type="InterPro" id="IPR004006">
    <property type="entry name" value="DhaK_dom"/>
</dbReference>
<keyword evidence="14" id="KW-1185">Reference proteome</keyword>
<dbReference type="PANTHER" id="PTHR28629:SF4">
    <property type="entry name" value="TRIOKINASE_FMN CYCLASE"/>
    <property type="match status" value="1"/>
</dbReference>
<dbReference type="SMART" id="SM01120">
    <property type="entry name" value="Dak2"/>
    <property type="match status" value="1"/>
</dbReference>
<feature type="region of interest" description="Disordered" evidence="11">
    <location>
        <begin position="401"/>
        <end position="468"/>
    </location>
</feature>
<gene>
    <name evidence="13" type="ORF">PAC_19654</name>
</gene>
<feature type="compositionally biased region" description="Low complexity" evidence="11">
    <location>
        <begin position="419"/>
        <end position="438"/>
    </location>
</feature>
<comment type="catalytic activity">
    <reaction evidence="9">
        <text>D-glyceraldehyde + ATP = D-glyceraldehyde 3-phosphate + ADP + H(+)</text>
        <dbReference type="Rhea" id="RHEA:13941"/>
        <dbReference type="ChEBI" id="CHEBI:15378"/>
        <dbReference type="ChEBI" id="CHEBI:17378"/>
        <dbReference type="ChEBI" id="CHEBI:30616"/>
        <dbReference type="ChEBI" id="CHEBI:59776"/>
        <dbReference type="ChEBI" id="CHEBI:456216"/>
        <dbReference type="EC" id="2.7.1.28"/>
    </reaction>
</comment>
<proteinExistence type="inferred from homology"/>
<keyword evidence="6" id="KW-0418">Kinase</keyword>
<evidence type="ECO:0000256" key="6">
    <source>
        <dbReference type="ARBA" id="ARBA00022777"/>
    </source>
</evidence>
<evidence type="ECO:0000256" key="11">
    <source>
        <dbReference type="SAM" id="MobiDB-lite"/>
    </source>
</evidence>
<dbReference type="Gene3D" id="3.30.1180.20">
    <property type="entry name" value="Dihydroxyacetone kinase, domain 2"/>
    <property type="match status" value="1"/>
</dbReference>
<organism evidence="13 14">
    <name type="scientific">Phialocephala subalpina</name>
    <dbReference type="NCBI Taxonomy" id="576137"/>
    <lineage>
        <taxon>Eukaryota</taxon>
        <taxon>Fungi</taxon>
        <taxon>Dikarya</taxon>
        <taxon>Ascomycota</taxon>
        <taxon>Pezizomycotina</taxon>
        <taxon>Leotiomycetes</taxon>
        <taxon>Helotiales</taxon>
        <taxon>Mollisiaceae</taxon>
        <taxon>Phialocephala</taxon>
        <taxon>Phialocephala fortinii species complex</taxon>
    </lineage>
</organism>
<comment type="catalytic activity">
    <reaction evidence="10">
        <text>dihydroxyacetone + ATP = dihydroxyacetone phosphate + ADP + H(+)</text>
        <dbReference type="Rhea" id="RHEA:15773"/>
        <dbReference type="ChEBI" id="CHEBI:15378"/>
        <dbReference type="ChEBI" id="CHEBI:16016"/>
        <dbReference type="ChEBI" id="CHEBI:30616"/>
        <dbReference type="ChEBI" id="CHEBI:57642"/>
        <dbReference type="ChEBI" id="CHEBI:456216"/>
        <dbReference type="EC" id="2.7.1.29"/>
    </reaction>
</comment>
<dbReference type="InterPro" id="IPR036117">
    <property type="entry name" value="DhaL_dom_sf"/>
</dbReference>
<evidence type="ECO:0000256" key="7">
    <source>
        <dbReference type="ARBA" id="ARBA00022798"/>
    </source>
</evidence>
<dbReference type="Pfam" id="PF02734">
    <property type="entry name" value="Dak2"/>
    <property type="match status" value="1"/>
</dbReference>
<feature type="domain" description="DhaK" evidence="12">
    <location>
        <begin position="1"/>
        <end position="339"/>
    </location>
</feature>
<dbReference type="PANTHER" id="PTHR28629">
    <property type="entry name" value="TRIOKINASE/FMN CYCLASE"/>
    <property type="match status" value="1"/>
</dbReference>
<dbReference type="AlphaFoldDB" id="A0A1L7XXH9"/>
<dbReference type="OrthoDB" id="1724672at2759"/>
<dbReference type="GO" id="GO:0050354">
    <property type="term" value="F:triokinase activity"/>
    <property type="evidence" value="ECO:0007669"/>
    <property type="project" value="UniProtKB-EC"/>
</dbReference>
<accession>A0A1L7XXH9</accession>
<evidence type="ECO:0000313" key="14">
    <source>
        <dbReference type="Proteomes" id="UP000184330"/>
    </source>
</evidence>
<dbReference type="InterPro" id="IPR004007">
    <property type="entry name" value="DhaL_dom"/>
</dbReference>
<keyword evidence="7" id="KW-0319">Glycerol metabolism</keyword>
<evidence type="ECO:0000256" key="2">
    <source>
        <dbReference type="ARBA" id="ARBA00004778"/>
    </source>
</evidence>
<dbReference type="Proteomes" id="UP000184330">
    <property type="component" value="Unassembled WGS sequence"/>
</dbReference>
<dbReference type="SUPFAM" id="SSF82549">
    <property type="entry name" value="DAK1/DegV-like"/>
    <property type="match status" value="1"/>
</dbReference>
<evidence type="ECO:0000256" key="4">
    <source>
        <dbReference type="ARBA" id="ARBA00022679"/>
    </source>
</evidence>
<keyword evidence="5" id="KW-0547">Nucleotide-binding</keyword>
<comment type="pathway">
    <text evidence="2">Polyol metabolism; glycerol fermentation; glycerone phosphate from glycerol (oxidative route): step 2/2.</text>
</comment>
<name>A0A1L7XXH9_9HELO</name>
<evidence type="ECO:0000256" key="3">
    <source>
        <dbReference type="ARBA" id="ARBA00008757"/>
    </source>
</evidence>
<evidence type="ECO:0000256" key="1">
    <source>
        <dbReference type="ARBA" id="ARBA00003264"/>
    </source>
</evidence>
<comment type="similarity">
    <text evidence="3">Belongs to the dihydroxyacetone kinase (DAK) family.</text>
</comment>
<dbReference type="FunFam" id="3.40.50.10440:FF:000001">
    <property type="entry name" value="Dihydroxyacetone kinase, DhaK subunit"/>
    <property type="match status" value="1"/>
</dbReference>
<dbReference type="GO" id="GO:0005524">
    <property type="term" value="F:ATP binding"/>
    <property type="evidence" value="ECO:0007669"/>
    <property type="project" value="UniProtKB-KW"/>
</dbReference>
<comment type="function">
    <text evidence="1">Catalyzes both the phosphorylation of dihydroxyacetone and of glyceraldehyde.</text>
</comment>
<dbReference type="Gene3D" id="1.25.40.340">
    <property type="match status" value="1"/>
</dbReference>
<dbReference type="SUPFAM" id="SSF101473">
    <property type="entry name" value="DhaL-like"/>
    <property type="match status" value="1"/>
</dbReference>
<evidence type="ECO:0000256" key="8">
    <source>
        <dbReference type="ARBA" id="ARBA00022840"/>
    </source>
</evidence>
<dbReference type="STRING" id="576137.A0A1L7XXH9"/>
<evidence type="ECO:0000256" key="10">
    <source>
        <dbReference type="ARBA" id="ARBA00048898"/>
    </source>
</evidence>
<keyword evidence="8" id="KW-0067">ATP-binding</keyword>
<evidence type="ECO:0000313" key="13">
    <source>
        <dbReference type="EMBL" id="CZR69754.1"/>
    </source>
</evidence>
<keyword evidence="4" id="KW-0808">Transferase</keyword>
<sequence>MSFGKHFINDVEDPVERGLKCLLRLNQSLRLIESERGGGLGHELAHAGYLDEGMLDICVVGQIVASPSALQILAGLKALDTPRGILMIVKNYTGDKLNFGLAAQKATAQRIQVKVIFVGDDVSVKNNGLVGRRGLAGVAFVHKIAGALAAAGYVAEGSVQPQSLTEYIQWHPGGATDIAQRVADSISTASVILDRCNVPRRGQQQSLPFEHLEYGMGIHNESSVRRDTIPSFSTNITNILSLLTPSAFNSTLPEAVMTNNLGSLSILEQNAIAGDLMDQLERTGHDIRRMLVGTFATSLDGPGSSPATEKPCLPPVDTLLVQKITRSILESVTRDEPLITKYDTIAGDGDGGKTLLKGVNGKSLPSPSLPPSSILYTKLTHLPAPAIHDHFSRISSPHLDLITTSTQSPPQSKPAWAGPPALSTQSSSTLSPTLFPQTQTLPWMSPPSSQPPSNKHSQNSATARQPVRGQKTIMDALIPFIEAFAKTLDFELAAREVERGSEGTRGLDAVLGRASYVSKESLMEEESGMGVS</sequence>
<reference evidence="13 14" key="1">
    <citation type="submission" date="2016-03" db="EMBL/GenBank/DDBJ databases">
        <authorList>
            <person name="Ploux O."/>
        </authorList>
    </citation>
    <scope>NUCLEOTIDE SEQUENCE [LARGE SCALE GENOMIC DNA]</scope>
    <source>
        <strain evidence="13 14">UAMH 11012</strain>
    </source>
</reference>
<evidence type="ECO:0000256" key="9">
    <source>
        <dbReference type="ARBA" id="ARBA00047974"/>
    </source>
</evidence>
<dbReference type="GO" id="GO:0005829">
    <property type="term" value="C:cytosol"/>
    <property type="evidence" value="ECO:0007669"/>
    <property type="project" value="TreeGrafter"/>
</dbReference>
<evidence type="ECO:0000259" key="12">
    <source>
        <dbReference type="PROSITE" id="PS51481"/>
    </source>
</evidence>
<evidence type="ECO:0000256" key="5">
    <source>
        <dbReference type="ARBA" id="ARBA00022741"/>
    </source>
</evidence>
<dbReference type="Gene3D" id="3.40.50.10440">
    <property type="entry name" value="Dihydroxyacetone kinase, domain 1"/>
    <property type="match status" value="1"/>
</dbReference>
<dbReference type="Pfam" id="PF02733">
    <property type="entry name" value="Dak1"/>
    <property type="match status" value="1"/>
</dbReference>
<dbReference type="GO" id="GO:0004371">
    <property type="term" value="F:glycerone kinase activity"/>
    <property type="evidence" value="ECO:0007669"/>
    <property type="project" value="UniProtKB-EC"/>
</dbReference>
<dbReference type="EMBL" id="FJOG01000079">
    <property type="protein sequence ID" value="CZR69754.1"/>
    <property type="molecule type" value="Genomic_DNA"/>
</dbReference>
<feature type="compositionally biased region" description="Low complexity" evidence="11">
    <location>
        <begin position="451"/>
        <end position="460"/>
    </location>
</feature>
<protein>
    <recommendedName>
        <fullName evidence="12">DhaK domain-containing protein</fullName>
    </recommendedName>
</protein>
<dbReference type="UniPathway" id="UPA00617">
    <property type="reaction ID" value="UER00669"/>
</dbReference>
<dbReference type="GO" id="GO:0019588">
    <property type="term" value="P:anaerobic glycerol catabolic process"/>
    <property type="evidence" value="ECO:0007669"/>
    <property type="project" value="UniProtKB-UniPathway"/>
</dbReference>
<dbReference type="InterPro" id="IPR050861">
    <property type="entry name" value="Dihydroxyacetone_Kinase"/>
</dbReference>